<keyword evidence="2" id="KW-1185">Reference proteome</keyword>
<dbReference type="AlphaFoldDB" id="A0AAD7TX60"/>
<accession>A0AAD7TX60</accession>
<evidence type="ECO:0000313" key="2">
    <source>
        <dbReference type="Proteomes" id="UP001215151"/>
    </source>
</evidence>
<reference evidence="1" key="1">
    <citation type="submission" date="2022-11" db="EMBL/GenBank/DDBJ databases">
        <title>Genome Sequence of Cubamyces cubensis.</title>
        <authorList>
            <person name="Buettner E."/>
        </authorList>
    </citation>
    <scope>NUCLEOTIDE SEQUENCE</scope>
    <source>
        <strain evidence="1">MPL-01</strain>
    </source>
</reference>
<protein>
    <submittedName>
        <fullName evidence="1">Uncharacterized protein</fullName>
    </submittedName>
</protein>
<proteinExistence type="predicted"/>
<name>A0AAD7TX60_9APHY</name>
<dbReference type="EMBL" id="JAPEVG010000067">
    <property type="protein sequence ID" value="KAJ8488158.1"/>
    <property type="molecule type" value="Genomic_DNA"/>
</dbReference>
<comment type="caution">
    <text evidence="1">The sequence shown here is derived from an EMBL/GenBank/DDBJ whole genome shotgun (WGS) entry which is preliminary data.</text>
</comment>
<sequence length="88" mass="9885">MTKEQRQQDGGDGAGTRAVHDWLKERLADGGGSDKTRLTLAERIDWTERDDDAESTVSFGYEDDDVDMEIANAAGLYEQYDEQVRSNI</sequence>
<dbReference type="Proteomes" id="UP001215151">
    <property type="component" value="Unassembled WGS sequence"/>
</dbReference>
<organism evidence="1 2">
    <name type="scientific">Trametes cubensis</name>
    <dbReference type="NCBI Taxonomy" id="1111947"/>
    <lineage>
        <taxon>Eukaryota</taxon>
        <taxon>Fungi</taxon>
        <taxon>Dikarya</taxon>
        <taxon>Basidiomycota</taxon>
        <taxon>Agaricomycotina</taxon>
        <taxon>Agaricomycetes</taxon>
        <taxon>Polyporales</taxon>
        <taxon>Polyporaceae</taxon>
        <taxon>Trametes</taxon>
    </lineage>
</organism>
<gene>
    <name evidence="1" type="ORF">ONZ51_g3722</name>
</gene>
<evidence type="ECO:0000313" key="1">
    <source>
        <dbReference type="EMBL" id="KAJ8488158.1"/>
    </source>
</evidence>